<dbReference type="Proteomes" id="UP000464658">
    <property type="component" value="Chromosome"/>
</dbReference>
<evidence type="ECO:0000256" key="4">
    <source>
        <dbReference type="ARBA" id="ARBA00022833"/>
    </source>
</evidence>
<gene>
    <name evidence="9" type="ORF">BsIDN1_32930</name>
</gene>
<evidence type="ECO:0000313" key="9">
    <source>
        <dbReference type="EMBL" id="BBP89675.1"/>
    </source>
</evidence>
<reference evidence="9 10" key="1">
    <citation type="submission" date="2019-12" db="EMBL/GenBank/DDBJ databases">
        <title>Full genome sequence of a Bacillus safensis strain isolated from commercially available natto in Indonesia.</title>
        <authorList>
            <person name="Yoshida M."/>
            <person name="Uomi M."/>
            <person name="Waturangi D."/>
            <person name="Ekaputri J.J."/>
            <person name="Setiamarga D.H.E."/>
        </authorList>
    </citation>
    <scope>NUCLEOTIDE SEQUENCE [LARGE SCALE GENOMIC DNA]</scope>
    <source>
        <strain evidence="9 10">IDN1</strain>
    </source>
</reference>
<evidence type="ECO:0000259" key="8">
    <source>
        <dbReference type="Pfam" id="PF01435"/>
    </source>
</evidence>
<evidence type="ECO:0000313" key="10">
    <source>
        <dbReference type="Proteomes" id="UP000464658"/>
    </source>
</evidence>
<organism evidence="9 10">
    <name type="scientific">Bacillus safensis</name>
    <dbReference type="NCBI Taxonomy" id="561879"/>
    <lineage>
        <taxon>Bacteria</taxon>
        <taxon>Bacillati</taxon>
        <taxon>Bacillota</taxon>
        <taxon>Bacilli</taxon>
        <taxon>Bacillales</taxon>
        <taxon>Bacillaceae</taxon>
        <taxon>Bacillus</taxon>
    </lineage>
</organism>
<proteinExistence type="inferred from homology"/>
<evidence type="ECO:0000256" key="6">
    <source>
        <dbReference type="RuleBase" id="RU003983"/>
    </source>
</evidence>
<dbReference type="Pfam" id="PF01435">
    <property type="entry name" value="Peptidase_M48"/>
    <property type="match status" value="1"/>
</dbReference>
<keyword evidence="5 6" id="KW-0482">Metalloprotease</keyword>
<evidence type="ECO:0000256" key="5">
    <source>
        <dbReference type="ARBA" id="ARBA00023049"/>
    </source>
</evidence>
<evidence type="ECO:0000256" key="3">
    <source>
        <dbReference type="ARBA" id="ARBA00022801"/>
    </source>
</evidence>
<dbReference type="EMBL" id="AP021906">
    <property type="protein sequence ID" value="BBP89675.1"/>
    <property type="molecule type" value="Genomic_DNA"/>
</dbReference>
<keyword evidence="3 6" id="KW-0378">Hydrolase</keyword>
<comment type="similarity">
    <text evidence="6">Belongs to the peptidase M48 family.</text>
</comment>
<name>A0A5S9M9Y4_BACIA</name>
<keyword evidence="2" id="KW-0479">Metal-binding</keyword>
<protein>
    <recommendedName>
        <fullName evidence="8">Peptidase M48 domain-containing protein</fullName>
    </recommendedName>
</protein>
<evidence type="ECO:0000256" key="2">
    <source>
        <dbReference type="ARBA" id="ARBA00022723"/>
    </source>
</evidence>
<evidence type="ECO:0000256" key="7">
    <source>
        <dbReference type="SAM" id="Phobius"/>
    </source>
</evidence>
<comment type="cofactor">
    <cofactor evidence="6">
        <name>Zn(2+)</name>
        <dbReference type="ChEBI" id="CHEBI:29105"/>
    </cofactor>
    <text evidence="6">Binds 1 zinc ion per subunit.</text>
</comment>
<dbReference type="GO" id="GO:0046872">
    <property type="term" value="F:metal ion binding"/>
    <property type="evidence" value="ECO:0007669"/>
    <property type="project" value="UniProtKB-KW"/>
</dbReference>
<feature type="domain" description="Peptidase M48" evidence="8">
    <location>
        <begin position="12"/>
        <end position="81"/>
    </location>
</feature>
<keyword evidence="1 6" id="KW-0645">Protease</keyword>
<dbReference type="GO" id="GO:0004222">
    <property type="term" value="F:metalloendopeptidase activity"/>
    <property type="evidence" value="ECO:0007669"/>
    <property type="project" value="InterPro"/>
</dbReference>
<accession>A0A5S9M9Y4</accession>
<dbReference type="AlphaFoldDB" id="A0A5S9M9Y4"/>
<keyword evidence="4 6" id="KW-0862">Zinc</keyword>
<evidence type="ECO:0000256" key="1">
    <source>
        <dbReference type="ARBA" id="ARBA00022670"/>
    </source>
</evidence>
<sequence>MHGYILLNFHLKRRVDVYVTEGLLDKFDKDEIRAILYHEMGHAKLKHAHYTMFLTLIVTLFMGISMYYARQVMLATNGWWQYVLIFPSRSNSHDFHYGMVAKENQPVI</sequence>
<feature type="transmembrane region" description="Helical" evidence="7">
    <location>
        <begin position="50"/>
        <end position="69"/>
    </location>
</feature>
<dbReference type="InterPro" id="IPR001915">
    <property type="entry name" value="Peptidase_M48"/>
</dbReference>
<dbReference type="Gene3D" id="3.30.2010.10">
    <property type="entry name" value="Metalloproteases ('zincins'), catalytic domain"/>
    <property type="match status" value="1"/>
</dbReference>
<keyword evidence="7" id="KW-1133">Transmembrane helix</keyword>
<keyword evidence="7" id="KW-0812">Transmembrane</keyword>
<keyword evidence="7" id="KW-0472">Membrane</keyword>
<dbReference type="GO" id="GO:0006508">
    <property type="term" value="P:proteolysis"/>
    <property type="evidence" value="ECO:0007669"/>
    <property type="project" value="UniProtKB-KW"/>
</dbReference>